<proteinExistence type="predicted"/>
<comment type="caution">
    <text evidence="1">The sequence shown here is derived from an EMBL/GenBank/DDBJ whole genome shotgun (WGS) entry which is preliminary data.</text>
</comment>
<dbReference type="STRING" id="1776334.APZ16_06545"/>
<dbReference type="Proteomes" id="UP000074294">
    <property type="component" value="Unassembled WGS sequence"/>
</dbReference>
<gene>
    <name evidence="1" type="ORF">APZ16_06545</name>
</gene>
<reference evidence="1 2" key="1">
    <citation type="journal article" date="2016" name="Nat. Microbiol.">
        <title>Genomic inference of the metabolism of cosmopolitan subsurface Archaea, Hadesarchaea.</title>
        <authorList>
            <person name="Baker B.J."/>
            <person name="Saw J.H."/>
            <person name="Lind A.E."/>
            <person name="Lazar C.S."/>
            <person name="Hinrichs K.-U."/>
            <person name="Teske A.P."/>
            <person name="Ettema T.J."/>
        </authorList>
    </citation>
    <scope>NUCLEOTIDE SEQUENCE [LARGE SCALE GENOMIC DNA]</scope>
</reference>
<organism evidence="1 2">
    <name type="scientific">Hadarchaeum yellowstonense</name>
    <dbReference type="NCBI Taxonomy" id="1776334"/>
    <lineage>
        <taxon>Archaea</taxon>
        <taxon>Methanobacteriati</taxon>
        <taxon>Candidatus Hadarchaeota</taxon>
        <taxon>Candidatus Hadarchaeia</taxon>
        <taxon>Candidatus Hadarchaeales</taxon>
        <taxon>Candidatus Hadarchaeaceae</taxon>
        <taxon>Candidatus Hadarchaeum</taxon>
    </lineage>
</organism>
<sequence length="59" mass="6692">MEPGGARWGFTRARDERDRLRLLMTLRKMSRATPRLTWVMYDEGNGGKEVVLKGGVVVA</sequence>
<protein>
    <submittedName>
        <fullName evidence="1">Uncharacterized protein</fullName>
    </submittedName>
</protein>
<dbReference type="AlphaFoldDB" id="A0A147JXW7"/>
<dbReference type="EMBL" id="LQMQ01000021">
    <property type="protein sequence ID" value="KUO41445.1"/>
    <property type="molecule type" value="Genomic_DNA"/>
</dbReference>
<accession>A0A147JXW7</accession>
<evidence type="ECO:0000313" key="2">
    <source>
        <dbReference type="Proteomes" id="UP000074294"/>
    </source>
</evidence>
<name>A0A147JXW7_HADYE</name>
<evidence type="ECO:0000313" key="1">
    <source>
        <dbReference type="EMBL" id="KUO41445.1"/>
    </source>
</evidence>